<dbReference type="AlphaFoldDB" id="A0A8H7ART5"/>
<comment type="caution">
    <text evidence="2">The sequence shown here is derived from an EMBL/GenBank/DDBJ whole genome shotgun (WGS) entry which is preliminary data.</text>
</comment>
<keyword evidence="3" id="KW-1185">Reference proteome</keyword>
<dbReference type="Proteomes" id="UP000606974">
    <property type="component" value="Unassembled WGS sequence"/>
</dbReference>
<evidence type="ECO:0000313" key="2">
    <source>
        <dbReference type="EMBL" id="KAF7513107.1"/>
    </source>
</evidence>
<evidence type="ECO:0000313" key="3">
    <source>
        <dbReference type="Proteomes" id="UP000606974"/>
    </source>
</evidence>
<evidence type="ECO:0000256" key="1">
    <source>
        <dbReference type="SAM" id="MobiDB-lite"/>
    </source>
</evidence>
<feature type="compositionally biased region" description="Basic and acidic residues" evidence="1">
    <location>
        <begin position="62"/>
        <end position="75"/>
    </location>
</feature>
<dbReference type="EMBL" id="JAACFV010000007">
    <property type="protein sequence ID" value="KAF7513107.1"/>
    <property type="molecule type" value="Genomic_DNA"/>
</dbReference>
<proteinExistence type="predicted"/>
<dbReference type="OrthoDB" id="10325618at2759"/>
<name>A0A8H7ART5_9EURO</name>
<feature type="region of interest" description="Disordered" evidence="1">
    <location>
        <begin position="1"/>
        <end position="144"/>
    </location>
</feature>
<feature type="compositionally biased region" description="Basic and acidic residues" evidence="1">
    <location>
        <begin position="43"/>
        <end position="54"/>
    </location>
</feature>
<reference evidence="2" key="1">
    <citation type="submission" date="2020-02" db="EMBL/GenBank/DDBJ databases">
        <authorList>
            <person name="Palmer J.M."/>
        </authorList>
    </citation>
    <scope>NUCLEOTIDE SEQUENCE</scope>
    <source>
        <strain evidence="2">EPUS1.4</strain>
        <tissue evidence="2">Thallus</tissue>
    </source>
</reference>
<sequence>MYRQAKEQARPEGPDPRKDPDAERKTGTDGAKLPPQLMPQNTKETKQARRKEETEGTQALRKKGDQTVEDREGKQVKAPTKGPEKSGKDCRAKEEMDRAKESRKTESMVRGGDKESKRTDKSGDRKAKNTDKQHARMKRIDDDLAKSMRRIEMEYKKSMDQIERLPGLVLPKKGNQV</sequence>
<feature type="compositionally biased region" description="Basic and acidic residues" evidence="1">
    <location>
        <begin position="82"/>
        <end position="144"/>
    </location>
</feature>
<gene>
    <name evidence="2" type="ORF">GJ744_010503</name>
</gene>
<feature type="compositionally biased region" description="Basic and acidic residues" evidence="1">
    <location>
        <begin position="1"/>
        <end position="27"/>
    </location>
</feature>
<protein>
    <submittedName>
        <fullName evidence="2">Uncharacterized protein</fullName>
    </submittedName>
</protein>
<organism evidence="2 3">
    <name type="scientific">Endocarpon pusillum</name>
    <dbReference type="NCBI Taxonomy" id="364733"/>
    <lineage>
        <taxon>Eukaryota</taxon>
        <taxon>Fungi</taxon>
        <taxon>Dikarya</taxon>
        <taxon>Ascomycota</taxon>
        <taxon>Pezizomycotina</taxon>
        <taxon>Eurotiomycetes</taxon>
        <taxon>Chaetothyriomycetidae</taxon>
        <taxon>Verrucariales</taxon>
        <taxon>Verrucariaceae</taxon>
        <taxon>Endocarpon</taxon>
    </lineage>
</organism>
<accession>A0A8H7ART5</accession>